<protein>
    <submittedName>
        <fullName evidence="1">Uncharacterized protein</fullName>
    </submittedName>
</protein>
<dbReference type="Proteomes" id="UP000325577">
    <property type="component" value="Linkage Group LG2"/>
</dbReference>
<evidence type="ECO:0000313" key="1">
    <source>
        <dbReference type="EMBL" id="KAA8530850.1"/>
    </source>
</evidence>
<keyword evidence="2" id="KW-1185">Reference proteome</keyword>
<organism evidence="1 2">
    <name type="scientific">Nyssa sinensis</name>
    <dbReference type="NCBI Taxonomy" id="561372"/>
    <lineage>
        <taxon>Eukaryota</taxon>
        <taxon>Viridiplantae</taxon>
        <taxon>Streptophyta</taxon>
        <taxon>Embryophyta</taxon>
        <taxon>Tracheophyta</taxon>
        <taxon>Spermatophyta</taxon>
        <taxon>Magnoliopsida</taxon>
        <taxon>eudicotyledons</taxon>
        <taxon>Gunneridae</taxon>
        <taxon>Pentapetalae</taxon>
        <taxon>asterids</taxon>
        <taxon>Cornales</taxon>
        <taxon>Nyssaceae</taxon>
        <taxon>Nyssa</taxon>
    </lineage>
</organism>
<accession>A0A5J5AJM6</accession>
<reference evidence="1 2" key="1">
    <citation type="submission" date="2019-09" db="EMBL/GenBank/DDBJ databases">
        <title>A chromosome-level genome assembly of the Chinese tupelo Nyssa sinensis.</title>
        <authorList>
            <person name="Yang X."/>
            <person name="Kang M."/>
            <person name="Yang Y."/>
            <person name="Xiong H."/>
            <person name="Wang M."/>
            <person name="Zhang Z."/>
            <person name="Wang Z."/>
            <person name="Wu H."/>
            <person name="Ma T."/>
            <person name="Liu J."/>
            <person name="Xi Z."/>
        </authorList>
    </citation>
    <scope>NUCLEOTIDE SEQUENCE [LARGE SCALE GENOMIC DNA]</scope>
    <source>
        <strain evidence="1">J267</strain>
        <tissue evidence="1">Leaf</tissue>
    </source>
</reference>
<dbReference type="AlphaFoldDB" id="A0A5J5AJM6"/>
<proteinExistence type="predicted"/>
<evidence type="ECO:0000313" key="2">
    <source>
        <dbReference type="Proteomes" id="UP000325577"/>
    </source>
</evidence>
<name>A0A5J5AJM6_9ASTE</name>
<dbReference type="EMBL" id="CM018043">
    <property type="protein sequence ID" value="KAA8530850.1"/>
    <property type="molecule type" value="Genomic_DNA"/>
</dbReference>
<dbReference type="OrthoDB" id="1818673at2759"/>
<gene>
    <name evidence="1" type="ORF">F0562_005526</name>
</gene>
<sequence length="70" mass="8117">MITRILHLIKRPAGSLFLCSVCEQLLEYYANNKNLVDTEENLLTCLANLFTQVIIITRLDHLVEKVTRTR</sequence>